<gene>
    <name evidence="1" type="ORF">MELLADRAFT_87888</name>
</gene>
<name>F4RPW4_MELLP</name>
<organism evidence="2">
    <name type="scientific">Melampsora larici-populina (strain 98AG31 / pathotype 3-4-7)</name>
    <name type="common">Poplar leaf rust fungus</name>
    <dbReference type="NCBI Taxonomy" id="747676"/>
    <lineage>
        <taxon>Eukaryota</taxon>
        <taxon>Fungi</taxon>
        <taxon>Dikarya</taxon>
        <taxon>Basidiomycota</taxon>
        <taxon>Pucciniomycotina</taxon>
        <taxon>Pucciniomycetes</taxon>
        <taxon>Pucciniales</taxon>
        <taxon>Melampsoraceae</taxon>
        <taxon>Melampsora</taxon>
    </lineage>
</organism>
<protein>
    <submittedName>
        <fullName evidence="1">Uncharacterized protein</fullName>
    </submittedName>
</protein>
<dbReference type="HOGENOM" id="CLU_2264323_0_0_1"/>
<dbReference type="RefSeq" id="XP_007411107.1">
    <property type="nucleotide sequence ID" value="XM_007411045.1"/>
</dbReference>
<dbReference type="KEGG" id="mlr:MELLADRAFT_87888"/>
<keyword evidence="2" id="KW-1185">Reference proteome</keyword>
<dbReference type="GeneID" id="18934682"/>
<dbReference type="AlphaFoldDB" id="F4RPW4"/>
<dbReference type="InParanoid" id="F4RPW4"/>
<reference evidence="2" key="1">
    <citation type="journal article" date="2011" name="Proc. Natl. Acad. Sci. U.S.A.">
        <title>Obligate biotrophy features unraveled by the genomic analysis of rust fungi.</title>
        <authorList>
            <person name="Duplessis S."/>
            <person name="Cuomo C.A."/>
            <person name="Lin Y.-C."/>
            <person name="Aerts A."/>
            <person name="Tisserant E."/>
            <person name="Veneault-Fourrey C."/>
            <person name="Joly D.L."/>
            <person name="Hacquard S."/>
            <person name="Amselem J."/>
            <person name="Cantarel B.L."/>
            <person name="Chiu R."/>
            <person name="Coutinho P.M."/>
            <person name="Feau N."/>
            <person name="Field M."/>
            <person name="Frey P."/>
            <person name="Gelhaye E."/>
            <person name="Goldberg J."/>
            <person name="Grabherr M.G."/>
            <person name="Kodira C.D."/>
            <person name="Kohler A."/>
            <person name="Kuees U."/>
            <person name="Lindquist E.A."/>
            <person name="Lucas S.M."/>
            <person name="Mago R."/>
            <person name="Mauceli E."/>
            <person name="Morin E."/>
            <person name="Murat C."/>
            <person name="Pangilinan J.L."/>
            <person name="Park R."/>
            <person name="Pearson M."/>
            <person name="Quesneville H."/>
            <person name="Rouhier N."/>
            <person name="Sakthikumar S."/>
            <person name="Salamov A.A."/>
            <person name="Schmutz J."/>
            <person name="Selles B."/>
            <person name="Shapiro H."/>
            <person name="Tanguay P."/>
            <person name="Tuskan G.A."/>
            <person name="Henrissat B."/>
            <person name="Van de Peer Y."/>
            <person name="Rouze P."/>
            <person name="Ellis J.G."/>
            <person name="Dodds P.N."/>
            <person name="Schein J.E."/>
            <person name="Zhong S."/>
            <person name="Hamelin R.C."/>
            <person name="Grigoriev I.V."/>
            <person name="Szabo L.J."/>
            <person name="Martin F."/>
        </authorList>
    </citation>
    <scope>NUCLEOTIDE SEQUENCE [LARGE SCALE GENOMIC DNA]</scope>
    <source>
        <strain evidence="2">98AG31 / pathotype 3-4-7</strain>
    </source>
</reference>
<dbReference type="VEuPathDB" id="FungiDB:MELLADRAFT_87888"/>
<dbReference type="EMBL" id="GL883112">
    <property type="protein sequence ID" value="EGG05618.1"/>
    <property type="molecule type" value="Genomic_DNA"/>
</dbReference>
<proteinExistence type="predicted"/>
<sequence>MPATFARCHPNCGHIHGTVTTHSSLFRLNRHETFITVTLSTRVMVVPTLITETYRMVNPGAPLPVPSLRGAVGLHCPVCATPMIYKRANKESWLIGAMPNSFK</sequence>
<evidence type="ECO:0000313" key="1">
    <source>
        <dbReference type="EMBL" id="EGG05618.1"/>
    </source>
</evidence>
<dbReference type="Proteomes" id="UP000001072">
    <property type="component" value="Unassembled WGS sequence"/>
</dbReference>
<evidence type="ECO:0000313" key="2">
    <source>
        <dbReference type="Proteomes" id="UP000001072"/>
    </source>
</evidence>
<accession>F4RPW4</accession>